<dbReference type="EMBL" id="MK072492">
    <property type="protein sequence ID" value="AYV86064.1"/>
    <property type="molecule type" value="Genomic_DNA"/>
</dbReference>
<organism evidence="1">
    <name type="scientific">Solivirus sp</name>
    <dbReference type="NCBI Taxonomy" id="2487772"/>
    <lineage>
        <taxon>Viruses</taxon>
        <taxon>Pithoviruses</taxon>
    </lineage>
</organism>
<name>A0A3G5AHK1_9VIRU</name>
<accession>A0A3G5AHK1</accession>
<sequence>MNSLQLTKSFFESELLALRDYAELRRKELETTKVHIAICELFLKLNEKREIYIPICGLTSVLQVTSQYFKCGESKTFNFILKVESGELNISACEQNSSLQISFTPEERCVIMKEFNFKEGEMREFPIVCECFSAAFLLPESNLNCVPAPKNEEIVVPIVPMVPIISETLCIPVQQIAKEPIVVSIPVEEIEKANTSTESLEEIASTPEAAVKVNEPSPEEIIEVQNI</sequence>
<gene>
    <name evidence="1" type="ORF">Solivirus4_25</name>
</gene>
<evidence type="ECO:0000313" key="1">
    <source>
        <dbReference type="EMBL" id="AYV86064.1"/>
    </source>
</evidence>
<proteinExistence type="predicted"/>
<protein>
    <submittedName>
        <fullName evidence="1">Uncharacterized protein</fullName>
    </submittedName>
</protein>
<reference evidence="1" key="1">
    <citation type="submission" date="2018-10" db="EMBL/GenBank/DDBJ databases">
        <title>Hidden diversity of soil giant viruses.</title>
        <authorList>
            <person name="Schulz F."/>
            <person name="Alteio L."/>
            <person name="Goudeau D."/>
            <person name="Ryan E.M."/>
            <person name="Malmstrom R.R."/>
            <person name="Blanchard J."/>
            <person name="Woyke T."/>
        </authorList>
    </citation>
    <scope>NUCLEOTIDE SEQUENCE</scope>
    <source>
        <strain evidence="1">SOV1</strain>
    </source>
</reference>